<feature type="transmembrane region" description="Helical" evidence="5">
    <location>
        <begin position="322"/>
        <end position="347"/>
    </location>
</feature>
<dbReference type="Gene3D" id="3.90.550.10">
    <property type="entry name" value="Spore Coat Polysaccharide Biosynthesis Protein SpsA, Chain A"/>
    <property type="match status" value="1"/>
</dbReference>
<gene>
    <name evidence="6" type="ORF">VVR66_08570</name>
</gene>
<proteinExistence type="inferred from homology"/>
<protein>
    <submittedName>
        <fullName evidence="6">Glycosyltransferase family 2 protein</fullName>
    </submittedName>
</protein>
<organism evidence="6 7">
    <name type="scientific">Kocuria carniphila</name>
    <dbReference type="NCBI Taxonomy" id="262208"/>
    <lineage>
        <taxon>Bacteria</taxon>
        <taxon>Bacillati</taxon>
        <taxon>Actinomycetota</taxon>
        <taxon>Actinomycetes</taxon>
        <taxon>Micrococcales</taxon>
        <taxon>Micrococcaceae</taxon>
        <taxon>Kocuria</taxon>
    </lineage>
</organism>
<keyword evidence="5" id="KW-0472">Membrane</keyword>
<sequence length="468" mass="51734">MIIFFGNRIDLVLWLAIALVLVSVLYGLTLLVLSRFEPREHRVRPGHAINSDSGKTVVFVVPCLNEDRVLEASLDRLTSLTYPRTHILVIDDGSDDGTADIVRSHPDPRVHLFQRVLPEARQGKGEALNAAIRHLVAGELIAGLPQSEVIVCVMDADGRLDPHTLGDVMPLFSDEQLGAVQIGVRINNRQQNLLARMQDIEFVLFTHVFQRGRRHLGSVGLGGNGQFVRLSALTGLGPSPWSRSLTEDLDLGVRLHIDEWDIEFCSTSSVHQQGLVDVKRWIKQRTRWFQGHLQSWNLVPWVLRDLAGTRRADILYHLTSPFLLLVTSFLSAAFAFWVLDILIGIVLGEAVVSPWWLSAYLVAFGPAVLFGLVYWSQEKHHGLNPLAAIALIHGYVLYALLWYVAGWKAAYRAVVGQNSWSKTERNVESTNQVDASAEELTGEALPEEVPGSAVGSRAAGTVGHGGSQ</sequence>
<comment type="similarity">
    <text evidence="1">Belongs to the glycosyltransferase 2 family.</text>
</comment>
<accession>A0ABV3V471</accession>
<feature type="region of interest" description="Disordered" evidence="4">
    <location>
        <begin position="438"/>
        <end position="468"/>
    </location>
</feature>
<evidence type="ECO:0000256" key="1">
    <source>
        <dbReference type="ARBA" id="ARBA00006739"/>
    </source>
</evidence>
<evidence type="ECO:0000256" key="2">
    <source>
        <dbReference type="ARBA" id="ARBA00022676"/>
    </source>
</evidence>
<dbReference type="EMBL" id="JAYWLU010000008">
    <property type="protein sequence ID" value="MEX3594764.1"/>
    <property type="molecule type" value="Genomic_DNA"/>
</dbReference>
<dbReference type="SUPFAM" id="SSF53448">
    <property type="entry name" value="Nucleotide-diphospho-sugar transferases"/>
    <property type="match status" value="1"/>
</dbReference>
<keyword evidence="7" id="KW-1185">Reference proteome</keyword>
<feature type="transmembrane region" description="Helical" evidence="5">
    <location>
        <begin position="353"/>
        <end position="374"/>
    </location>
</feature>
<dbReference type="PANTHER" id="PTHR43630">
    <property type="entry name" value="POLY-BETA-1,6-N-ACETYL-D-GLUCOSAMINE SYNTHASE"/>
    <property type="match status" value="1"/>
</dbReference>
<dbReference type="PANTHER" id="PTHR43630:SF1">
    <property type="entry name" value="POLY-BETA-1,6-N-ACETYL-D-GLUCOSAMINE SYNTHASE"/>
    <property type="match status" value="1"/>
</dbReference>
<reference evidence="6 7" key="1">
    <citation type="journal article" date="2024" name="Fungal Genet. Biol.">
        <title>The porcine skin microbiome exhibits broad fungal antagonism.</title>
        <authorList>
            <person name="De La Cruz K.F."/>
            <person name="Townsend E.C."/>
            <person name="Alex Cheong J.Z."/>
            <person name="Salamzade R."/>
            <person name="Liu A."/>
            <person name="Sandstrom S."/>
            <person name="Davila E."/>
            <person name="Huang L."/>
            <person name="Xu K.H."/>
            <person name="Wu S.Y."/>
            <person name="Meudt J.J."/>
            <person name="Shanmuganayagam D."/>
            <person name="Gibson A.L.F."/>
            <person name="Kalan L.R."/>
        </authorList>
    </citation>
    <scope>NUCLEOTIDE SEQUENCE [LARGE SCALE GENOMIC DNA]</scope>
    <source>
        <strain evidence="6 7">LK2625</strain>
    </source>
</reference>
<evidence type="ECO:0000256" key="3">
    <source>
        <dbReference type="ARBA" id="ARBA00022679"/>
    </source>
</evidence>
<keyword evidence="3" id="KW-0808">Transferase</keyword>
<dbReference type="Pfam" id="PF13641">
    <property type="entry name" value="Glyco_tranf_2_3"/>
    <property type="match status" value="1"/>
</dbReference>
<evidence type="ECO:0000256" key="4">
    <source>
        <dbReference type="SAM" id="MobiDB-lite"/>
    </source>
</evidence>
<feature type="transmembrane region" description="Helical" evidence="5">
    <location>
        <begin position="12"/>
        <end position="33"/>
    </location>
</feature>
<comment type="caution">
    <text evidence="6">The sequence shown here is derived from an EMBL/GenBank/DDBJ whole genome shotgun (WGS) entry which is preliminary data.</text>
</comment>
<evidence type="ECO:0000313" key="6">
    <source>
        <dbReference type="EMBL" id="MEX3594764.1"/>
    </source>
</evidence>
<evidence type="ECO:0000256" key="5">
    <source>
        <dbReference type="SAM" id="Phobius"/>
    </source>
</evidence>
<feature type="transmembrane region" description="Helical" evidence="5">
    <location>
        <begin position="386"/>
        <end position="405"/>
    </location>
</feature>
<name>A0ABV3V471_9MICC</name>
<keyword evidence="2" id="KW-0328">Glycosyltransferase</keyword>
<keyword evidence="5" id="KW-0812">Transmembrane</keyword>
<keyword evidence="5" id="KW-1133">Transmembrane helix</keyword>
<evidence type="ECO:0000313" key="7">
    <source>
        <dbReference type="Proteomes" id="UP001558481"/>
    </source>
</evidence>
<dbReference type="Proteomes" id="UP001558481">
    <property type="component" value="Unassembled WGS sequence"/>
</dbReference>
<dbReference type="RefSeq" id="WP_368629449.1">
    <property type="nucleotide sequence ID" value="NZ_JAYWLT010000004.1"/>
</dbReference>
<dbReference type="InterPro" id="IPR029044">
    <property type="entry name" value="Nucleotide-diphossugar_trans"/>
</dbReference>